<protein>
    <submittedName>
        <fullName evidence="7">Uncharacterized protein</fullName>
    </submittedName>
</protein>
<dbReference type="EMBL" id="BAABAT010000042">
    <property type="protein sequence ID" value="GAA4260843.1"/>
    <property type="molecule type" value="Genomic_DNA"/>
</dbReference>
<dbReference type="Proteomes" id="UP001500620">
    <property type="component" value="Unassembled WGS sequence"/>
</dbReference>
<keyword evidence="2" id="KW-1003">Cell membrane</keyword>
<feature type="transmembrane region" description="Helical" evidence="6">
    <location>
        <begin position="39"/>
        <end position="60"/>
    </location>
</feature>
<evidence type="ECO:0000313" key="7">
    <source>
        <dbReference type="EMBL" id="GAA4260843.1"/>
    </source>
</evidence>
<evidence type="ECO:0000256" key="6">
    <source>
        <dbReference type="SAM" id="Phobius"/>
    </source>
</evidence>
<dbReference type="InterPro" id="IPR017039">
    <property type="entry name" value="Virul_fac_BrkB"/>
</dbReference>
<dbReference type="Pfam" id="PF03631">
    <property type="entry name" value="Virul_fac_BrkB"/>
    <property type="match status" value="1"/>
</dbReference>
<feature type="transmembrane region" description="Helical" evidence="6">
    <location>
        <begin position="245"/>
        <end position="267"/>
    </location>
</feature>
<proteinExistence type="predicted"/>
<gene>
    <name evidence="7" type="ORF">GCM10022255_091140</name>
</gene>
<feature type="transmembrane region" description="Helical" evidence="6">
    <location>
        <begin position="179"/>
        <end position="200"/>
    </location>
</feature>
<dbReference type="PIRSF" id="PIRSF035875">
    <property type="entry name" value="RNase_BN"/>
    <property type="match status" value="1"/>
</dbReference>
<feature type="transmembrane region" description="Helical" evidence="6">
    <location>
        <begin position="212"/>
        <end position="233"/>
    </location>
</feature>
<evidence type="ECO:0000256" key="5">
    <source>
        <dbReference type="ARBA" id="ARBA00023136"/>
    </source>
</evidence>
<organism evidence="7 8">
    <name type="scientific">Dactylosporangium darangshiense</name>
    <dbReference type="NCBI Taxonomy" id="579108"/>
    <lineage>
        <taxon>Bacteria</taxon>
        <taxon>Bacillati</taxon>
        <taxon>Actinomycetota</taxon>
        <taxon>Actinomycetes</taxon>
        <taxon>Micromonosporales</taxon>
        <taxon>Micromonosporaceae</taxon>
        <taxon>Dactylosporangium</taxon>
    </lineage>
</organism>
<reference evidence="8" key="1">
    <citation type="journal article" date="2019" name="Int. J. Syst. Evol. Microbiol.">
        <title>The Global Catalogue of Microorganisms (GCM) 10K type strain sequencing project: providing services to taxonomists for standard genome sequencing and annotation.</title>
        <authorList>
            <consortium name="The Broad Institute Genomics Platform"/>
            <consortium name="The Broad Institute Genome Sequencing Center for Infectious Disease"/>
            <person name="Wu L."/>
            <person name="Ma J."/>
        </authorList>
    </citation>
    <scope>NUCLEOTIDE SEQUENCE [LARGE SCALE GENOMIC DNA]</scope>
    <source>
        <strain evidence="8">JCM 17441</strain>
    </source>
</reference>
<evidence type="ECO:0000256" key="1">
    <source>
        <dbReference type="ARBA" id="ARBA00004651"/>
    </source>
</evidence>
<keyword evidence="5 6" id="KW-0472">Membrane</keyword>
<accession>A0ABP8DP43</accession>
<name>A0ABP8DP43_9ACTN</name>
<evidence type="ECO:0000256" key="2">
    <source>
        <dbReference type="ARBA" id="ARBA00022475"/>
    </source>
</evidence>
<evidence type="ECO:0000256" key="3">
    <source>
        <dbReference type="ARBA" id="ARBA00022692"/>
    </source>
</evidence>
<comment type="caution">
    <text evidence="7">The sequence shown here is derived from an EMBL/GenBank/DDBJ whole genome shotgun (WGS) entry which is preliminary data.</text>
</comment>
<dbReference type="RefSeq" id="WP_345137749.1">
    <property type="nucleotide sequence ID" value="NZ_BAABAT010000042.1"/>
</dbReference>
<feature type="transmembrane region" description="Helical" evidence="6">
    <location>
        <begin position="143"/>
        <end position="167"/>
    </location>
</feature>
<evidence type="ECO:0000256" key="4">
    <source>
        <dbReference type="ARBA" id="ARBA00022989"/>
    </source>
</evidence>
<evidence type="ECO:0000313" key="8">
    <source>
        <dbReference type="Proteomes" id="UP001500620"/>
    </source>
</evidence>
<comment type="subcellular location">
    <subcellularLocation>
        <location evidence="1">Cell membrane</location>
        <topology evidence="1">Multi-pass membrane protein</topology>
    </subcellularLocation>
</comment>
<sequence>MVAWLDRYQRRHAWLGFPLAVVYKFFDDRGPYLAAMVTYYGFISLFPLTLLFLTALGFFLEANPGLHQQLVQTAVGDLPGIGPELQRNVSELRGSGIRLVLSVLGALYGGLGAMQAAQAGFNHIYGIPRNEQPNPIRSRLRSLGLLLMLGSAVLLSAAAATFLAFANELTGRSGPGLQLLGYLLTFVINAGLFTAAMQLLTARTLRVRQVIAGGLIAATSWMALQTVGAQYVAARLSHASALYGTFGLVLAALAWIYVQALVLMLCAEINMIANHRLWPRALLTPFTDDVELAEADRRIYTTLAAAQRFKGFETVRVDFDRPSQR</sequence>
<dbReference type="PANTHER" id="PTHR30213:SF1">
    <property type="entry name" value="INNER MEMBRANE PROTEIN YHJD"/>
    <property type="match status" value="1"/>
</dbReference>
<keyword evidence="4 6" id="KW-1133">Transmembrane helix</keyword>
<keyword evidence="3 6" id="KW-0812">Transmembrane</keyword>
<keyword evidence="8" id="KW-1185">Reference proteome</keyword>
<dbReference type="PANTHER" id="PTHR30213">
    <property type="entry name" value="INNER MEMBRANE PROTEIN YHJD"/>
    <property type="match status" value="1"/>
</dbReference>